<dbReference type="Gene3D" id="3.40.50.300">
    <property type="entry name" value="P-loop containing nucleotide triphosphate hydrolases"/>
    <property type="match status" value="1"/>
</dbReference>
<dbReference type="STRING" id="643867.Ftrac_2224"/>
<dbReference type="KEGG" id="mtt:Ftrac_2224"/>
<evidence type="ECO:0000313" key="2">
    <source>
        <dbReference type="Proteomes" id="UP000008720"/>
    </source>
</evidence>
<dbReference type="Proteomes" id="UP000008720">
    <property type="component" value="Chromosome"/>
</dbReference>
<reference evidence="1 2" key="1">
    <citation type="journal article" date="2011" name="Stand. Genomic Sci.">
        <title>Complete genome sequence of Marivirga tractuosa type strain (H-43).</title>
        <authorList>
            <person name="Pagani I."/>
            <person name="Chertkov O."/>
            <person name="Lapidus A."/>
            <person name="Lucas S."/>
            <person name="Del Rio T.G."/>
            <person name="Tice H."/>
            <person name="Copeland A."/>
            <person name="Cheng J.F."/>
            <person name="Nolan M."/>
            <person name="Saunders E."/>
            <person name="Pitluck S."/>
            <person name="Held B."/>
            <person name="Goodwin L."/>
            <person name="Liolios K."/>
            <person name="Ovchinikova G."/>
            <person name="Ivanova N."/>
            <person name="Mavromatis K."/>
            <person name="Pati A."/>
            <person name="Chen A."/>
            <person name="Palaniappan K."/>
            <person name="Land M."/>
            <person name="Hauser L."/>
            <person name="Jeffries C.D."/>
            <person name="Detter J.C."/>
            <person name="Han C."/>
            <person name="Tapia R."/>
            <person name="Ngatchou-Djao O.D."/>
            <person name="Rohde M."/>
            <person name="Goker M."/>
            <person name="Spring S."/>
            <person name="Sikorski J."/>
            <person name="Woyke T."/>
            <person name="Bristow J."/>
            <person name="Eisen J.A."/>
            <person name="Markowitz V."/>
            <person name="Hugenholtz P."/>
            <person name="Klenk H.P."/>
            <person name="Kyrpides N.C."/>
        </authorList>
    </citation>
    <scope>NUCLEOTIDE SEQUENCE [LARGE SCALE GENOMIC DNA]</scope>
    <source>
        <strain evidence="2">ATCC 23168 / DSM 4126 / NBRC 15989 / NCIMB 1408 / VKM B-1430 / H-43</strain>
    </source>
</reference>
<keyword evidence="2" id="KW-1185">Reference proteome</keyword>
<proteinExistence type="predicted"/>
<dbReference type="AlphaFoldDB" id="E4TVV6"/>
<sequence>MAIKFIFCINSGRSGSNYLSHLFNESYNCNSFHEPKPVMNGDFIYKYLNGGNYDFNAALNIKFETIIKSKTKAKYFEANHTFIKGFGWFTNKFLTPEEVAIIILKRNPKEVALSFIKNNVSPYNVVGRNWIILPTCKNPIISPKKFVRHSFLVFHIHKFIYYCIYWAHKFFKIQIKKPSILRNTELKFLRWYVVELNARAIKFQTDFPEYKYIHLDYSELNSRKKILDIAKTLGLNINQNFIDFIGNRKNATGDRNNDLS</sequence>
<organism evidence="1 2">
    <name type="scientific">Marivirga tractuosa (strain ATCC 23168 / DSM 4126 / NBRC 15989 / NCIMB 1408 / VKM B-1430 / H-43)</name>
    <name type="common">Microscilla tractuosa</name>
    <name type="synonym">Flexibacter tractuosus</name>
    <dbReference type="NCBI Taxonomy" id="643867"/>
    <lineage>
        <taxon>Bacteria</taxon>
        <taxon>Pseudomonadati</taxon>
        <taxon>Bacteroidota</taxon>
        <taxon>Cytophagia</taxon>
        <taxon>Cytophagales</taxon>
        <taxon>Marivirgaceae</taxon>
        <taxon>Marivirga</taxon>
    </lineage>
</organism>
<dbReference type="EMBL" id="CP002349">
    <property type="protein sequence ID" value="ADR22204.1"/>
    <property type="molecule type" value="Genomic_DNA"/>
</dbReference>
<name>E4TVV6_MARTH</name>
<dbReference type="HOGENOM" id="CLU_1101077_0_0_10"/>
<gene>
    <name evidence="1" type="ordered locus">Ftrac_2224</name>
</gene>
<dbReference type="InterPro" id="IPR027417">
    <property type="entry name" value="P-loop_NTPase"/>
</dbReference>
<evidence type="ECO:0008006" key="3">
    <source>
        <dbReference type="Google" id="ProtNLM"/>
    </source>
</evidence>
<evidence type="ECO:0000313" key="1">
    <source>
        <dbReference type="EMBL" id="ADR22204.1"/>
    </source>
</evidence>
<dbReference type="eggNOG" id="ENOG50332TP">
    <property type="taxonomic scope" value="Bacteria"/>
</dbReference>
<accession>E4TVV6</accession>
<protein>
    <recommendedName>
        <fullName evidence="3">Sulfotransferase domain-containing protein</fullName>
    </recommendedName>
</protein>
<dbReference type="SUPFAM" id="SSF52540">
    <property type="entry name" value="P-loop containing nucleoside triphosphate hydrolases"/>
    <property type="match status" value="1"/>
</dbReference>